<reference evidence="2" key="2">
    <citation type="submission" date="2020-03" db="EMBL/GenBank/DDBJ databases">
        <title>Complete Genome Sequences of Extremely Thermoacidophilic, Metal-Mobilizing Type-Strain Members of the Archaeal Family Sulfolobaceae: Acidianus brierleyi DSM-1651T, Acidianus sulfidivorans DSM-18786T, Metallosphaera hakonensis DSM-7519T, and Metallosphaera prunae DSM-10039T.</title>
        <authorList>
            <person name="Counts J.A."/>
            <person name="Kelly R.M."/>
        </authorList>
    </citation>
    <scope>NUCLEOTIDE SEQUENCE [LARGE SCALE GENOMIC DNA]</scope>
    <source>
        <strain evidence="2">HO1-1</strain>
    </source>
</reference>
<dbReference type="SUPFAM" id="SSF52540">
    <property type="entry name" value="P-loop containing nucleoside triphosphate hydrolases"/>
    <property type="match status" value="1"/>
</dbReference>
<dbReference type="InterPro" id="IPR027417">
    <property type="entry name" value="P-loop_NTPase"/>
</dbReference>
<evidence type="ECO:0000313" key="2">
    <source>
        <dbReference type="Proteomes" id="UP000247586"/>
    </source>
</evidence>
<gene>
    <name evidence="1" type="ORF">DFR87_01355</name>
</gene>
<reference evidence="1 2" key="1">
    <citation type="submission" date="2018-05" db="EMBL/GenBank/DDBJ databases">
        <title>Complete Genome Sequences of Extremely Thermoacidophilic, Metal-Mobilizing Type-Strain Members of the Archaeal Family Sulfolobaceae: Acidianus brierleyi DSM-1651T, Acidianus sulfidivorans DSM-18786T, Metallosphaera hakonensis DSM-7519T, and Metallosphaera prunae DSM-10039T.</title>
        <authorList>
            <person name="Counts J.A."/>
            <person name="Kelly R.M."/>
        </authorList>
    </citation>
    <scope>NUCLEOTIDE SEQUENCE [LARGE SCALE GENOMIC DNA]</scope>
    <source>
        <strain evidence="1 2">HO1-1</strain>
    </source>
</reference>
<keyword evidence="2" id="KW-1185">Reference proteome</keyword>
<dbReference type="InterPro" id="IPR051396">
    <property type="entry name" value="Bact_Antivir_Def_Nuclease"/>
</dbReference>
<dbReference type="EMBL" id="CP029287">
    <property type="protein sequence ID" value="AWR98569.1"/>
    <property type="molecule type" value="Genomic_DNA"/>
</dbReference>
<sequence>MEREETKSTYVNEIGITNLRGRKVLDHDNLKNPILHPKKINVITGCNSSFKTTFLETLTVALYMSSSSTPNSRLIMNLSSTLRMDNLWFYFLARDGFELTLNDYNVSNALGEEFKTLMPPFNPVTKPVGFKLYEGGKTLRILRIDVQPIPSGINISLVDSVLDQSTPLPKYSFISFSIPNPLTQEFVTAFMPLTNFSKIKEIIKKVLDYDLIGSKFDEFGRPTIIISDGNRDIEIQFLGSGIASLILLTMASSNDVVIFDNIENHLHPQLMLKAIDLMKESSSQWFITTQSAEFLNYLLNEDPREVMVYEFLRRGDIHIRQIDGENAKELINELYEDLRGNC</sequence>
<accession>A0A2U9IR92</accession>
<evidence type="ECO:0000313" key="1">
    <source>
        <dbReference type="EMBL" id="AWR98569.1"/>
    </source>
</evidence>
<organism evidence="1 2">
    <name type="scientific">Metallosphaera hakonensis JCM 8857 = DSM 7519</name>
    <dbReference type="NCBI Taxonomy" id="1293036"/>
    <lineage>
        <taxon>Archaea</taxon>
        <taxon>Thermoproteota</taxon>
        <taxon>Thermoprotei</taxon>
        <taxon>Sulfolobales</taxon>
        <taxon>Sulfolobaceae</taxon>
        <taxon>Metallosphaera</taxon>
    </lineage>
</organism>
<dbReference type="KEGG" id="mhk:DFR87_01355"/>
<protein>
    <submittedName>
        <fullName evidence="1">Uncharacterized protein</fullName>
    </submittedName>
</protein>
<proteinExistence type="predicted"/>
<dbReference type="Gene3D" id="3.40.50.300">
    <property type="entry name" value="P-loop containing nucleotide triphosphate hydrolases"/>
    <property type="match status" value="1"/>
</dbReference>
<dbReference type="PANTHER" id="PTHR43581">
    <property type="entry name" value="ATP/GTP PHOSPHATASE"/>
    <property type="match status" value="1"/>
</dbReference>
<dbReference type="STRING" id="1293036.GCA_001315825_02614"/>
<name>A0A2U9IR92_9CREN</name>
<dbReference type="PANTHER" id="PTHR43581:SF4">
    <property type="entry name" value="ATP_GTP PHOSPHATASE"/>
    <property type="match status" value="1"/>
</dbReference>
<dbReference type="AlphaFoldDB" id="A0A2U9IR92"/>
<dbReference type="OrthoDB" id="44067at2157"/>
<dbReference type="GeneID" id="36833947"/>
<dbReference type="RefSeq" id="WP_110368749.1">
    <property type="nucleotide sequence ID" value="NZ_CP029287.2"/>
</dbReference>
<reference evidence="2" key="3">
    <citation type="submission" date="2020-03" db="EMBL/GenBank/DDBJ databases">
        <title>Sequencing and Assembly of Multiple Reported Metal-Biooxidizing Members of the Extremely Thermoacidophilic Archaeal Family Sulfolobaceae.</title>
        <authorList>
            <person name="Counts J.A."/>
            <person name="Kelly R.M."/>
        </authorList>
    </citation>
    <scope>NUCLEOTIDE SEQUENCE [LARGE SCALE GENOMIC DNA]</scope>
    <source>
        <strain evidence="2">HO1-1</strain>
    </source>
</reference>
<dbReference type="Proteomes" id="UP000247586">
    <property type="component" value="Chromosome"/>
</dbReference>